<dbReference type="Proteomes" id="UP000285865">
    <property type="component" value="Unassembled WGS sequence"/>
</dbReference>
<dbReference type="Pfam" id="PF18824">
    <property type="entry name" value="LPD11"/>
    <property type="match status" value="1"/>
</dbReference>
<feature type="domain" description="Large polyvalent protein-associated" evidence="1">
    <location>
        <begin position="2"/>
        <end position="67"/>
    </location>
</feature>
<evidence type="ECO:0000313" key="3">
    <source>
        <dbReference type="Proteomes" id="UP000285865"/>
    </source>
</evidence>
<comment type="caution">
    <text evidence="2">The sequence shown here is derived from an EMBL/GenBank/DDBJ whole genome shotgun (WGS) entry which is preliminary data.</text>
</comment>
<gene>
    <name evidence="2" type="ORF">DW172_03560</name>
</gene>
<sequence>MDYMMLSRYKMDCDYFLGNGNGYEGHLYYKSVEEHCDEMEKLWNSFAEDEKPEWLTMEQIKEYREQMLKARRD</sequence>
<accession>A0A414ZRN0</accession>
<evidence type="ECO:0000313" key="2">
    <source>
        <dbReference type="EMBL" id="RHI25885.1"/>
    </source>
</evidence>
<name>A0A414ZRN0_9FIRM</name>
<proteinExistence type="predicted"/>
<reference evidence="2 3" key="1">
    <citation type="submission" date="2018-08" db="EMBL/GenBank/DDBJ databases">
        <title>A genome reference for cultivated species of the human gut microbiota.</title>
        <authorList>
            <person name="Zou Y."/>
            <person name="Xue W."/>
            <person name="Luo G."/>
        </authorList>
    </citation>
    <scope>NUCLEOTIDE SEQUENCE [LARGE SCALE GENOMIC DNA]</scope>
    <source>
        <strain evidence="2 3">AM16-11</strain>
    </source>
</reference>
<organism evidence="2 3">
    <name type="scientific">Agathobacter rectalis</name>
    <dbReference type="NCBI Taxonomy" id="39491"/>
    <lineage>
        <taxon>Bacteria</taxon>
        <taxon>Bacillati</taxon>
        <taxon>Bacillota</taxon>
        <taxon>Clostridia</taxon>
        <taxon>Lachnospirales</taxon>
        <taxon>Lachnospiraceae</taxon>
        <taxon>Agathobacter</taxon>
    </lineage>
</organism>
<evidence type="ECO:0000259" key="1">
    <source>
        <dbReference type="Pfam" id="PF18824"/>
    </source>
</evidence>
<dbReference type="InterPro" id="IPR040789">
    <property type="entry name" value="LPD11"/>
</dbReference>
<dbReference type="AlphaFoldDB" id="A0A414ZRN0"/>
<protein>
    <recommendedName>
        <fullName evidence="1">Large polyvalent protein-associated domain-containing protein</fullName>
    </recommendedName>
</protein>
<dbReference type="EMBL" id="QRKN01000001">
    <property type="protein sequence ID" value="RHI25885.1"/>
    <property type="molecule type" value="Genomic_DNA"/>
</dbReference>